<keyword evidence="4" id="KW-1185">Reference proteome</keyword>
<gene>
    <name evidence="3" type="ORF">LSH36_123g04030</name>
</gene>
<evidence type="ECO:0000256" key="1">
    <source>
        <dbReference type="SAM" id="MobiDB-lite"/>
    </source>
</evidence>
<name>A0AAD9JX36_9ANNE</name>
<organism evidence="3 4">
    <name type="scientific">Paralvinella palmiformis</name>
    <dbReference type="NCBI Taxonomy" id="53620"/>
    <lineage>
        <taxon>Eukaryota</taxon>
        <taxon>Metazoa</taxon>
        <taxon>Spiralia</taxon>
        <taxon>Lophotrochozoa</taxon>
        <taxon>Annelida</taxon>
        <taxon>Polychaeta</taxon>
        <taxon>Sedentaria</taxon>
        <taxon>Canalipalpata</taxon>
        <taxon>Terebellida</taxon>
        <taxon>Terebelliformia</taxon>
        <taxon>Alvinellidae</taxon>
        <taxon>Paralvinella</taxon>
    </lineage>
</organism>
<feature type="region of interest" description="Disordered" evidence="1">
    <location>
        <begin position="337"/>
        <end position="379"/>
    </location>
</feature>
<keyword evidence="2" id="KW-0812">Transmembrane</keyword>
<reference evidence="3" key="1">
    <citation type="journal article" date="2023" name="Mol. Biol. Evol.">
        <title>Third-Generation Sequencing Reveals the Adaptive Role of the Epigenome in Three Deep-Sea Polychaetes.</title>
        <authorList>
            <person name="Perez M."/>
            <person name="Aroh O."/>
            <person name="Sun Y."/>
            <person name="Lan Y."/>
            <person name="Juniper S.K."/>
            <person name="Young C.R."/>
            <person name="Angers B."/>
            <person name="Qian P.Y."/>
        </authorList>
    </citation>
    <scope>NUCLEOTIDE SEQUENCE</scope>
    <source>
        <strain evidence="3">P08H-3</strain>
    </source>
</reference>
<evidence type="ECO:0000313" key="3">
    <source>
        <dbReference type="EMBL" id="KAK2160983.1"/>
    </source>
</evidence>
<dbReference type="AlphaFoldDB" id="A0AAD9JX36"/>
<dbReference type="EMBL" id="JAODUP010000123">
    <property type="protein sequence ID" value="KAK2160983.1"/>
    <property type="molecule type" value="Genomic_DNA"/>
</dbReference>
<protein>
    <submittedName>
        <fullName evidence="3">Uncharacterized protein</fullName>
    </submittedName>
</protein>
<evidence type="ECO:0000256" key="2">
    <source>
        <dbReference type="SAM" id="Phobius"/>
    </source>
</evidence>
<accession>A0AAD9JX36</accession>
<feature type="region of interest" description="Disordered" evidence="1">
    <location>
        <begin position="60"/>
        <end position="94"/>
    </location>
</feature>
<sequence>MTRRRCRVFGIGVIRSISRADEFRTLYSGVISVLGRSYKRALPRNGSRLGHMTEDDSLRAHVHRRRYEPDSNTQRRSWWGSVPTTEPSEPHPPPPAIVMTLKLKLIGCADLVNPTGAYMERKGDSLIISCNNTQETWHLVCKGNTWIGDYRNCTSAHNKMAVGDVGREEEGFPLGLLVAIAIGVVVGVVLGFVFLIGIFICRRRNRQDMKQDSGNPLMSGHGLDPDQQNIYRLVEVRPPPPMMCECHLAADPKAIPAMDNKVGIPANPGEYLYGTTPTIELADLDYPAPDVDSRQGQIAQPLKPCDIISDIHVTDGVRCCSNGRDCYGIGRNLRSQTDTYPRIKPLPPYSADRRLSSRLARVPGEVKDGTDTPIYEARQ</sequence>
<keyword evidence="2" id="KW-1133">Transmembrane helix</keyword>
<comment type="caution">
    <text evidence="3">The sequence shown here is derived from an EMBL/GenBank/DDBJ whole genome shotgun (WGS) entry which is preliminary data.</text>
</comment>
<keyword evidence="2" id="KW-0472">Membrane</keyword>
<proteinExistence type="predicted"/>
<feature type="transmembrane region" description="Helical" evidence="2">
    <location>
        <begin position="174"/>
        <end position="201"/>
    </location>
</feature>
<evidence type="ECO:0000313" key="4">
    <source>
        <dbReference type="Proteomes" id="UP001208570"/>
    </source>
</evidence>
<dbReference type="Proteomes" id="UP001208570">
    <property type="component" value="Unassembled WGS sequence"/>
</dbReference>